<evidence type="ECO:0000313" key="3">
    <source>
        <dbReference type="EMBL" id="MDK3020678.1"/>
    </source>
</evidence>
<proteinExistence type="predicted"/>
<dbReference type="SUPFAM" id="SSF54292">
    <property type="entry name" value="2Fe-2S ferredoxin-like"/>
    <property type="match status" value="1"/>
</dbReference>
<dbReference type="InterPro" id="IPR039261">
    <property type="entry name" value="FNR_nucleotide-bd"/>
</dbReference>
<keyword evidence="3" id="KW-0560">Oxidoreductase</keyword>
<protein>
    <submittedName>
        <fullName evidence="3">PDR/VanB family oxidoreductase</fullName>
        <ecNumber evidence="3">1.-.-.-</ecNumber>
    </submittedName>
</protein>
<evidence type="ECO:0000259" key="1">
    <source>
        <dbReference type="PROSITE" id="PS51085"/>
    </source>
</evidence>
<dbReference type="Gene3D" id="3.40.50.80">
    <property type="entry name" value="Nucleotide-binding domain of ferredoxin-NADP reductase (FNR) module"/>
    <property type="match status" value="1"/>
</dbReference>
<name>A0ABT7F7U0_9RHOB</name>
<dbReference type="EC" id="1.-.-.-" evidence="3"/>
<feature type="domain" description="FAD-binding FR-type" evidence="2">
    <location>
        <begin position="1"/>
        <end position="102"/>
    </location>
</feature>
<dbReference type="Gene3D" id="2.40.30.10">
    <property type="entry name" value="Translation factors"/>
    <property type="match status" value="1"/>
</dbReference>
<dbReference type="EMBL" id="JASNJD010000029">
    <property type="protein sequence ID" value="MDK3020678.1"/>
    <property type="molecule type" value="Genomic_DNA"/>
</dbReference>
<dbReference type="InterPro" id="IPR050415">
    <property type="entry name" value="MRET"/>
</dbReference>
<dbReference type="InterPro" id="IPR036010">
    <property type="entry name" value="2Fe-2S_ferredoxin-like_sf"/>
</dbReference>
<keyword evidence="4" id="KW-1185">Reference proteome</keyword>
<dbReference type="SUPFAM" id="SSF52343">
    <property type="entry name" value="Ferredoxin reductase-like, C-terminal NADP-linked domain"/>
    <property type="match status" value="1"/>
</dbReference>
<feature type="domain" description="2Fe-2S ferredoxin-type" evidence="1">
    <location>
        <begin position="228"/>
        <end position="313"/>
    </location>
</feature>
<sequence>MTDKLVIDSLRDLTGRIREFTLRPADGAAPPAHDAGSHLKFDLGPLGERSYSLVDWPGDSGDVLRIAVQREDEGDGGSRQMHSLAVGDTLAVTGPKNDFPLQDHTGPALLVAGGIGITPILSMATALQAAGRPFALHYASRNRGVMAYEEALAEAFGAAAQFHHDDIAPLNLSALFAHVDPATHVYVCGPKPMIEATRAAANAAGLPDAQIHFELFTSAQHEAGDTAFEVEIASTGEVFLIPPDKTIIEVLEEGGMDLIYDCQRGDCGICQTDVISGIPDHRDVVLSDAEKAEGKLMQICVSRAKSARLVLDL</sequence>
<gene>
    <name evidence="3" type="ORF">QO033_23630</name>
</gene>
<dbReference type="InterPro" id="IPR001041">
    <property type="entry name" value="2Fe-2S_ferredoxin-type"/>
</dbReference>
<dbReference type="PROSITE" id="PS51085">
    <property type="entry name" value="2FE2S_FER_2"/>
    <property type="match status" value="1"/>
</dbReference>
<dbReference type="PROSITE" id="PS00197">
    <property type="entry name" value="2FE2S_FER_1"/>
    <property type="match status" value="1"/>
</dbReference>
<dbReference type="InterPro" id="IPR017938">
    <property type="entry name" value="Riboflavin_synthase-like_b-brl"/>
</dbReference>
<dbReference type="PANTHER" id="PTHR47354:SF2">
    <property type="entry name" value="BLR2392 PROTEIN"/>
    <property type="match status" value="1"/>
</dbReference>
<dbReference type="CDD" id="cd06185">
    <property type="entry name" value="PDR_like"/>
    <property type="match status" value="1"/>
</dbReference>
<reference evidence="3 4" key="1">
    <citation type="submission" date="2023-05" db="EMBL/GenBank/DDBJ databases">
        <title>Pseudodonghicola sp. nov.</title>
        <authorList>
            <person name="Huang J."/>
        </authorList>
    </citation>
    <scope>NUCLEOTIDE SEQUENCE [LARGE SCALE GENOMIC DNA]</scope>
    <source>
        <strain evidence="3 4">IC7</strain>
    </source>
</reference>
<dbReference type="PRINTS" id="PR00409">
    <property type="entry name" value="PHDIOXRDTASE"/>
</dbReference>
<dbReference type="Gene3D" id="3.10.20.30">
    <property type="match status" value="1"/>
</dbReference>
<dbReference type="Pfam" id="PF00111">
    <property type="entry name" value="Fer2"/>
    <property type="match status" value="1"/>
</dbReference>
<evidence type="ECO:0000259" key="2">
    <source>
        <dbReference type="PROSITE" id="PS51384"/>
    </source>
</evidence>
<dbReference type="Proteomes" id="UP001243757">
    <property type="component" value="Unassembled WGS sequence"/>
</dbReference>
<organism evidence="3 4">
    <name type="scientific">Pseudodonghicola flavimaris</name>
    <dbReference type="NCBI Taxonomy" id="3050036"/>
    <lineage>
        <taxon>Bacteria</taxon>
        <taxon>Pseudomonadati</taxon>
        <taxon>Pseudomonadota</taxon>
        <taxon>Alphaproteobacteria</taxon>
        <taxon>Rhodobacterales</taxon>
        <taxon>Paracoccaceae</taxon>
        <taxon>Pseudodonghicola</taxon>
    </lineage>
</organism>
<dbReference type="InterPro" id="IPR012675">
    <property type="entry name" value="Beta-grasp_dom_sf"/>
</dbReference>
<dbReference type="CDD" id="cd00207">
    <property type="entry name" value="fer2"/>
    <property type="match status" value="1"/>
</dbReference>
<evidence type="ECO:0000313" key="4">
    <source>
        <dbReference type="Proteomes" id="UP001243757"/>
    </source>
</evidence>
<dbReference type="SUPFAM" id="SSF63380">
    <property type="entry name" value="Riboflavin synthase domain-like"/>
    <property type="match status" value="1"/>
</dbReference>
<accession>A0ABT7F7U0</accession>
<dbReference type="PANTHER" id="PTHR47354">
    <property type="entry name" value="NADH OXIDOREDUCTASE HCR"/>
    <property type="match status" value="1"/>
</dbReference>
<dbReference type="PROSITE" id="PS51384">
    <property type="entry name" value="FAD_FR"/>
    <property type="match status" value="1"/>
</dbReference>
<comment type="caution">
    <text evidence="3">The sequence shown here is derived from an EMBL/GenBank/DDBJ whole genome shotgun (WGS) entry which is preliminary data.</text>
</comment>
<dbReference type="InterPro" id="IPR017927">
    <property type="entry name" value="FAD-bd_FR_type"/>
</dbReference>
<dbReference type="InterPro" id="IPR006058">
    <property type="entry name" value="2Fe2S_fd_BS"/>
</dbReference>
<dbReference type="RefSeq" id="WP_284483239.1">
    <property type="nucleotide sequence ID" value="NZ_JASNJD010000029.1"/>
</dbReference>
<dbReference type="InterPro" id="IPR001433">
    <property type="entry name" value="OxRdtase_FAD/NAD-bd"/>
</dbReference>
<dbReference type="Pfam" id="PF00175">
    <property type="entry name" value="NAD_binding_1"/>
    <property type="match status" value="1"/>
</dbReference>
<dbReference type="GO" id="GO:0016491">
    <property type="term" value="F:oxidoreductase activity"/>
    <property type="evidence" value="ECO:0007669"/>
    <property type="project" value="UniProtKB-KW"/>
</dbReference>